<accession>A0ABV6JT18</accession>
<comment type="caution">
    <text evidence="2">The sequence shown here is derived from an EMBL/GenBank/DDBJ whole genome shotgun (WGS) entry which is preliminary data.</text>
</comment>
<reference evidence="2 3" key="1">
    <citation type="submission" date="2024-09" db="EMBL/GenBank/DDBJ databases">
        <authorList>
            <person name="Sun Q."/>
            <person name="Mori K."/>
        </authorList>
    </citation>
    <scope>NUCLEOTIDE SEQUENCE [LARGE SCALE GENOMIC DNA]</scope>
    <source>
        <strain evidence="2 3">TBRC 5777</strain>
    </source>
</reference>
<keyword evidence="3" id="KW-1185">Reference proteome</keyword>
<sequence>MILPVPVPMPRLHLLSGLTVALSLLCGGVLGISTALLGLAARRVSHMRHDRMA</sequence>
<evidence type="ECO:0000256" key="1">
    <source>
        <dbReference type="SAM" id="Phobius"/>
    </source>
</evidence>
<dbReference type="RefSeq" id="WP_377044633.1">
    <property type="nucleotide sequence ID" value="NZ_JBHLUN010000008.1"/>
</dbReference>
<dbReference type="Proteomes" id="UP001589865">
    <property type="component" value="Unassembled WGS sequence"/>
</dbReference>
<feature type="transmembrane region" description="Helical" evidence="1">
    <location>
        <begin position="20"/>
        <end position="41"/>
    </location>
</feature>
<evidence type="ECO:0000313" key="3">
    <source>
        <dbReference type="Proteomes" id="UP001589865"/>
    </source>
</evidence>
<evidence type="ECO:0000313" key="2">
    <source>
        <dbReference type="EMBL" id="MFC0408876.1"/>
    </source>
</evidence>
<name>A0ABV6JT18_9PROT</name>
<proteinExistence type="predicted"/>
<gene>
    <name evidence="2" type="ORF">ACFFGY_11480</name>
</gene>
<protein>
    <submittedName>
        <fullName evidence="2">Uncharacterized protein</fullName>
    </submittedName>
</protein>
<keyword evidence="1" id="KW-0472">Membrane</keyword>
<keyword evidence="1" id="KW-1133">Transmembrane helix</keyword>
<organism evidence="2 3">
    <name type="scientific">Roseomonas elaeocarpi</name>
    <dbReference type="NCBI Taxonomy" id="907779"/>
    <lineage>
        <taxon>Bacteria</taxon>
        <taxon>Pseudomonadati</taxon>
        <taxon>Pseudomonadota</taxon>
        <taxon>Alphaproteobacteria</taxon>
        <taxon>Acetobacterales</taxon>
        <taxon>Roseomonadaceae</taxon>
        <taxon>Roseomonas</taxon>
    </lineage>
</organism>
<dbReference type="EMBL" id="JBHLUN010000008">
    <property type="protein sequence ID" value="MFC0408876.1"/>
    <property type="molecule type" value="Genomic_DNA"/>
</dbReference>
<keyword evidence="1" id="KW-0812">Transmembrane</keyword>